<keyword evidence="5" id="KW-1133">Transmembrane helix</keyword>
<dbReference type="SUPFAM" id="SSF48403">
    <property type="entry name" value="Ankyrin repeat"/>
    <property type="match status" value="2"/>
</dbReference>
<protein>
    <submittedName>
        <fullName evidence="6">Ankyrin repeats (3 copies)</fullName>
    </submittedName>
</protein>
<dbReference type="InterPro" id="IPR036770">
    <property type="entry name" value="Ankyrin_rpt-contain_sf"/>
</dbReference>
<feature type="transmembrane region" description="Helical" evidence="5">
    <location>
        <begin position="880"/>
        <end position="900"/>
    </location>
</feature>
<organism evidence="6 7">
    <name type="scientific">Shewanella khirikhana</name>
    <dbReference type="NCBI Taxonomy" id="1965282"/>
    <lineage>
        <taxon>Bacteria</taxon>
        <taxon>Pseudomonadati</taxon>
        <taxon>Pseudomonadota</taxon>
        <taxon>Gammaproteobacteria</taxon>
        <taxon>Alteromonadales</taxon>
        <taxon>Shewanellaceae</taxon>
        <taxon>Shewanella</taxon>
    </lineage>
</organism>
<proteinExistence type="predicted"/>
<dbReference type="SMART" id="SM00248">
    <property type="entry name" value="ANK"/>
    <property type="match status" value="8"/>
</dbReference>
<feature type="compositionally biased region" description="Acidic residues" evidence="4">
    <location>
        <begin position="591"/>
        <end position="611"/>
    </location>
</feature>
<dbReference type="Gene3D" id="1.25.40.20">
    <property type="entry name" value="Ankyrin repeat-containing domain"/>
    <property type="match status" value="4"/>
</dbReference>
<evidence type="ECO:0000256" key="3">
    <source>
        <dbReference type="PROSITE-ProRule" id="PRU00023"/>
    </source>
</evidence>
<reference evidence="7" key="1">
    <citation type="submission" date="2017-03" db="EMBL/GenBank/DDBJ databases">
        <title>Full genome sequence of a non-lethal Shewanella isolate that potentiates virulence of Vibio parahaemolyticus causing acute hepatopancreatic necrosis disease (AHPND) in shrimp.</title>
        <authorList>
            <person name="Prachumwat A."/>
            <person name="Sritunyalucksana K."/>
        </authorList>
    </citation>
    <scope>NUCLEOTIDE SEQUENCE [LARGE SCALE GENOMIC DNA]</scope>
    <source>
        <strain evidence="7">TH2012</strain>
    </source>
</reference>
<keyword evidence="5" id="KW-0812">Transmembrane</keyword>
<keyword evidence="5" id="KW-0472">Membrane</keyword>
<gene>
    <name evidence="6" type="ORF">STH12_00709</name>
</gene>
<dbReference type="InterPro" id="IPR051165">
    <property type="entry name" value="Multifunctional_ANK_Repeat"/>
</dbReference>
<dbReference type="PANTHER" id="PTHR24123:SF141">
    <property type="entry name" value="ANKYRIN 2, ISOFORM U"/>
    <property type="match status" value="1"/>
</dbReference>
<dbReference type="InterPro" id="IPR002110">
    <property type="entry name" value="Ankyrin_rpt"/>
</dbReference>
<evidence type="ECO:0000313" key="7">
    <source>
        <dbReference type="Proteomes" id="UP000278437"/>
    </source>
</evidence>
<evidence type="ECO:0000256" key="1">
    <source>
        <dbReference type="ARBA" id="ARBA00022737"/>
    </source>
</evidence>
<feature type="region of interest" description="Disordered" evidence="4">
    <location>
        <begin position="587"/>
        <end position="611"/>
    </location>
</feature>
<name>A0ABM7D0E5_9GAMM</name>
<sequence>MSESHYRYRFFFPTNRQAHAVRARIADLNDYEAVAKQLGFLSCLEEREYLDAVTLSSEYCELAISASASSDLNHRLIRASKEIGSEFCIVDMFNSQVGESDRLYLLRGQEVDAGTREELIQRYEPLLPAATAAETGDTEALGALLNSGLNASLRFDERSLLEIAMENRQSEAFKLLLAHGADANAAASSGEPLLLYAAKQLEPGDSLFALLLVKHGADISAIDKSGGSVLWYMGRLNRELHQLLARRGAVLSRPDSVYLHQAPVDALAIACEYFDKANIVSFFKQAVTHRESWLDIAINALRYDVPGLVTTLIKNGFLAGEVEPNTFANLFDAALSAPTGQSFLFVFNLAREKGHDCGTEAENYLYQLADKPAAAAAIDVLLGHYPDAVTASELGCAIYARKADNLAAMLKHKAPFDAFAADYECSILAYYLDDLDVACTRALLDAGLDLAADEDGETLLEYCLNRSDCSTPVKRLLAGYAKDLPVEKRLSIYMTSGDYGAFKRAWPEFKVNGDPATLLLAAARGGPEFVRFLLGQITELAAKTELLNSALGQALLAGEAESAALLLAAGADANALLTASVNSTGQAAAVADDEHEAEHDDEDEDDEEEEAEGSAALLRLFGFEDSAADALLKQRDQAQKLAADASCLMYCASQGELSLCRLLIKHGAAIWQRDAGKKDALMYAIVQGQNTCADFFIGQPDFAAQGEDAHGRYLYFAALVSNVYAIKALLKAGVSADAEHPDEDTMPLLLATIGSGDAGNTAAMDALLAANAHTGFVDKDGKTPLIHACMAADQPAIKALLAVGGFPSHVDMEGNCAFDYFSAHSIEAEQFSLDELKPRQKFIGIKKWLIRSRPLLIKVIIPAYLVFSIVAIFSETLATWGLSLVAALLLFKLVRGLMAARKTQEAQPKGLELALSAITKTVAHNEKKQAKNQAIINSWND</sequence>
<dbReference type="EMBL" id="CP020373">
    <property type="protein sequence ID" value="AZQ09848.1"/>
    <property type="molecule type" value="Genomic_DNA"/>
</dbReference>
<dbReference type="RefSeq" id="WP_126166281.1">
    <property type="nucleotide sequence ID" value="NZ_CP020373.1"/>
</dbReference>
<keyword evidence="1" id="KW-0677">Repeat</keyword>
<evidence type="ECO:0000313" key="6">
    <source>
        <dbReference type="EMBL" id="AZQ09848.1"/>
    </source>
</evidence>
<dbReference type="Pfam" id="PF12796">
    <property type="entry name" value="Ank_2"/>
    <property type="match status" value="2"/>
</dbReference>
<dbReference type="PROSITE" id="PS50088">
    <property type="entry name" value="ANK_REPEAT"/>
    <property type="match status" value="1"/>
</dbReference>
<accession>A0ABM7D0E5</accession>
<evidence type="ECO:0000256" key="2">
    <source>
        <dbReference type="ARBA" id="ARBA00023043"/>
    </source>
</evidence>
<keyword evidence="7" id="KW-1185">Reference proteome</keyword>
<evidence type="ECO:0000256" key="5">
    <source>
        <dbReference type="SAM" id="Phobius"/>
    </source>
</evidence>
<dbReference type="Proteomes" id="UP000278437">
    <property type="component" value="Chromosome"/>
</dbReference>
<keyword evidence="2 3" id="KW-0040">ANK repeat</keyword>
<evidence type="ECO:0000256" key="4">
    <source>
        <dbReference type="SAM" id="MobiDB-lite"/>
    </source>
</evidence>
<feature type="repeat" description="ANK" evidence="3">
    <location>
        <begin position="156"/>
        <end position="188"/>
    </location>
</feature>
<dbReference type="PANTHER" id="PTHR24123">
    <property type="entry name" value="ANKYRIN REPEAT-CONTAINING"/>
    <property type="match status" value="1"/>
</dbReference>